<evidence type="ECO:0000313" key="3">
    <source>
        <dbReference type="Proteomes" id="UP000075430"/>
    </source>
</evidence>
<evidence type="ECO:0000256" key="1">
    <source>
        <dbReference type="SAM" id="Phobius"/>
    </source>
</evidence>
<evidence type="ECO:0008006" key="4">
    <source>
        <dbReference type="Google" id="ProtNLM"/>
    </source>
</evidence>
<feature type="transmembrane region" description="Helical" evidence="1">
    <location>
        <begin position="63"/>
        <end position="83"/>
    </location>
</feature>
<feature type="transmembrane region" description="Helical" evidence="1">
    <location>
        <begin position="27"/>
        <end position="43"/>
    </location>
</feature>
<organism evidence="2 3">
    <name type="scientific">Bacillus nakamurai</name>
    <dbReference type="NCBI Taxonomy" id="1793963"/>
    <lineage>
        <taxon>Bacteria</taxon>
        <taxon>Bacillati</taxon>
        <taxon>Bacillota</taxon>
        <taxon>Bacilli</taxon>
        <taxon>Bacillales</taxon>
        <taxon>Bacillaceae</taxon>
        <taxon>Bacillus</taxon>
    </lineage>
</organism>
<dbReference type="EMBL" id="LSBA01000006">
    <property type="protein sequence ID" value="KXZ21485.1"/>
    <property type="molecule type" value="Genomic_DNA"/>
</dbReference>
<dbReference type="Proteomes" id="UP000075430">
    <property type="component" value="Unassembled WGS sequence"/>
</dbReference>
<evidence type="ECO:0000313" key="2">
    <source>
        <dbReference type="EMBL" id="KXZ21485.1"/>
    </source>
</evidence>
<dbReference type="AlphaFoldDB" id="A0A150F8T7"/>
<reference evidence="3" key="1">
    <citation type="submission" date="2016-02" db="EMBL/GenBank/DDBJ databases">
        <authorList>
            <person name="Dunlap C."/>
        </authorList>
    </citation>
    <scope>NUCLEOTIDE SEQUENCE [LARGE SCALE GENOMIC DNA]</scope>
    <source>
        <strain evidence="3">NRRL B-41092</strain>
    </source>
</reference>
<dbReference type="OrthoDB" id="2735929at2"/>
<keyword evidence="1" id="KW-0472">Membrane</keyword>
<dbReference type="Pfam" id="PF06942">
    <property type="entry name" value="GlpM"/>
    <property type="match status" value="1"/>
</dbReference>
<keyword evidence="1" id="KW-0812">Transmembrane</keyword>
<sequence>MIFLVQFIIGGTVMVSAAYLSKSKYLFLSGVITLLPIMTLLNIQLQLKNMSADDFRAAQKNGIFGAFGAVIFISSIFILTNWFRGGHAVIGAFMIYICYMIGCKCLL</sequence>
<dbReference type="RefSeq" id="WP_061520853.1">
    <property type="nucleotide sequence ID" value="NZ_JARLZY010000025.1"/>
</dbReference>
<gene>
    <name evidence="2" type="ORF">AXI58_10990</name>
</gene>
<protein>
    <recommendedName>
        <fullName evidence="4">GlpM family protein</fullName>
    </recommendedName>
</protein>
<proteinExistence type="predicted"/>
<keyword evidence="1" id="KW-1133">Transmembrane helix</keyword>
<feature type="transmembrane region" description="Helical" evidence="1">
    <location>
        <begin position="89"/>
        <end position="106"/>
    </location>
</feature>
<keyword evidence="3" id="KW-1185">Reference proteome</keyword>
<name>A0A150F8T7_9BACI</name>
<accession>A0A150F8T7</accession>
<dbReference type="InterPro" id="IPR009707">
    <property type="entry name" value="GlpM/YdgC"/>
</dbReference>
<comment type="caution">
    <text evidence="2">The sequence shown here is derived from an EMBL/GenBank/DDBJ whole genome shotgun (WGS) entry which is preliminary data.</text>
</comment>